<proteinExistence type="predicted"/>
<dbReference type="AlphaFoldDB" id="D3KGT5"/>
<evidence type="ECO:0000313" key="1">
    <source>
        <dbReference type="EMBL" id="KAE8302063.1"/>
    </source>
</evidence>
<keyword evidence="2" id="KW-1185">Reference proteome</keyword>
<comment type="caution">
    <text evidence="1">The sequence shown here is derived from an EMBL/GenBank/DDBJ whole genome shotgun (WGS) entry which is preliminary data.</text>
</comment>
<dbReference type="VEuPathDB" id="GiardiaDB:GL50803_113415"/>
<reference evidence="1 2" key="1">
    <citation type="journal article" date="2007" name="Science">
        <title>Genomic minimalism in the early diverging intestinal parasite Giardia lamblia.</title>
        <authorList>
            <person name="Morrison H.G."/>
            <person name="McArthur A.G."/>
            <person name="Gillin F.D."/>
            <person name="Aley S.B."/>
            <person name="Adam R.D."/>
            <person name="Olsen G.J."/>
            <person name="Best A.A."/>
            <person name="Cande W.Z."/>
            <person name="Chen F."/>
            <person name="Cipriano M.J."/>
            <person name="Davids B.J."/>
            <person name="Dawson S.C."/>
            <person name="Elmendorf H.G."/>
            <person name="Hehl A.B."/>
            <person name="Holder M.E."/>
            <person name="Huse S.M."/>
            <person name="Kim U.U."/>
            <person name="Lasek-Nesselquist E."/>
            <person name="Manning G."/>
            <person name="Nigam A."/>
            <person name="Nixon J.E."/>
            <person name="Palm D."/>
            <person name="Passamaneck N.E."/>
            <person name="Prabhu A."/>
            <person name="Reich C.I."/>
            <person name="Reiner D.S."/>
            <person name="Samuelson J."/>
            <person name="Svard S.G."/>
            <person name="Sogin M.L."/>
        </authorList>
    </citation>
    <scope>NUCLEOTIDE SEQUENCE [LARGE SCALE GENOMIC DNA]</scope>
    <source>
        <strain evidence="1 2">WB C6</strain>
    </source>
</reference>
<protein>
    <submittedName>
        <fullName evidence="1">Uncharacterized protein</fullName>
    </submittedName>
</protein>
<gene>
    <name evidence="1" type="ORF">GL50803_00113415</name>
</gene>
<dbReference type="Proteomes" id="UP000001548">
    <property type="component" value="Unassembled WGS sequence"/>
</dbReference>
<sequence length="282" mass="32186">MYATISPIVVLNDSTRILADLFYRLSTFKGEFGFRVSLRLGYLKDPMPMLSNCIFHQKCYRETTRVIGETYKLLEVLPASVFEKLLYAFIFPEKPAPAPRAGSSVLKPSDLPPFDLNFRRSMQSELNSVIVTENHTDGVLTHKYIQHEFFSSTLVCGGATRLLVEQVVEDTRAISANTCEVYKWSRCIRLGDTLKDSDLLAQLPLQLVFELEETTFETRYLFRVEVLQIDELLEVGSRELSNIDYEADIQAAQKCLTETLFWKYADAILRLQAGVDRILSLS</sequence>
<evidence type="ECO:0000313" key="2">
    <source>
        <dbReference type="Proteomes" id="UP000001548"/>
    </source>
</evidence>
<accession>D3KGT5</accession>
<name>D3KGT5_GIAIC</name>
<organism evidence="1 2">
    <name type="scientific">Giardia intestinalis (strain ATCC 50803 / WB clone C6)</name>
    <name type="common">Giardia lamblia</name>
    <dbReference type="NCBI Taxonomy" id="184922"/>
    <lineage>
        <taxon>Eukaryota</taxon>
        <taxon>Metamonada</taxon>
        <taxon>Diplomonadida</taxon>
        <taxon>Hexamitidae</taxon>
        <taxon>Giardiinae</taxon>
        <taxon>Giardia</taxon>
    </lineage>
</organism>
<dbReference type="EMBL" id="AACB03000004">
    <property type="protein sequence ID" value="KAE8302063.1"/>
    <property type="molecule type" value="Genomic_DNA"/>
</dbReference>
<dbReference type="HOGENOM" id="CLU_988479_0_0_1"/>
<dbReference type="OMA" id="KYIQHEF"/>